<keyword evidence="4" id="KW-0411">Iron-sulfur</keyword>
<proteinExistence type="predicted"/>
<feature type="domain" description="Rieske" evidence="5">
    <location>
        <begin position="9"/>
        <end position="103"/>
    </location>
</feature>
<reference evidence="6 7" key="1">
    <citation type="submission" date="2017-05" db="EMBL/GenBank/DDBJ databases">
        <authorList>
            <person name="Varghese N."/>
            <person name="Submissions S."/>
        </authorList>
    </citation>
    <scope>NUCLEOTIDE SEQUENCE [LARGE SCALE GENOMIC DNA]</scope>
    <source>
        <strain evidence="6 7">DSM 15360</strain>
    </source>
</reference>
<dbReference type="GO" id="GO:0051213">
    <property type="term" value="F:dioxygenase activity"/>
    <property type="evidence" value="ECO:0007669"/>
    <property type="project" value="UniProtKB-KW"/>
</dbReference>
<dbReference type="PROSITE" id="PS51296">
    <property type="entry name" value="RIESKE"/>
    <property type="match status" value="1"/>
</dbReference>
<dbReference type="Proteomes" id="UP001157915">
    <property type="component" value="Unassembled WGS sequence"/>
</dbReference>
<evidence type="ECO:0000256" key="4">
    <source>
        <dbReference type="ARBA" id="ARBA00023014"/>
    </source>
</evidence>
<organism evidence="6 7">
    <name type="scientific">Algoriphagus winogradskyi</name>
    <dbReference type="NCBI Taxonomy" id="237017"/>
    <lineage>
        <taxon>Bacteria</taxon>
        <taxon>Pseudomonadati</taxon>
        <taxon>Bacteroidota</taxon>
        <taxon>Cytophagia</taxon>
        <taxon>Cytophagales</taxon>
        <taxon>Cyclobacteriaceae</taxon>
        <taxon>Algoriphagus</taxon>
    </lineage>
</organism>
<keyword evidence="6" id="KW-0560">Oxidoreductase</keyword>
<dbReference type="EMBL" id="FXUA01000002">
    <property type="protein sequence ID" value="SMP15561.1"/>
    <property type="molecule type" value="Genomic_DNA"/>
</dbReference>
<dbReference type="InterPro" id="IPR036922">
    <property type="entry name" value="Rieske_2Fe-2S_sf"/>
</dbReference>
<gene>
    <name evidence="6" type="ORF">SAMN06265367_102478</name>
</gene>
<keyword evidence="2" id="KW-0479">Metal-binding</keyword>
<name>A0ABY1NQP5_9BACT</name>
<keyword evidence="1" id="KW-0001">2Fe-2S</keyword>
<evidence type="ECO:0000256" key="2">
    <source>
        <dbReference type="ARBA" id="ARBA00022723"/>
    </source>
</evidence>
<evidence type="ECO:0000313" key="7">
    <source>
        <dbReference type="Proteomes" id="UP001157915"/>
    </source>
</evidence>
<dbReference type="PANTHER" id="PTHR21496">
    <property type="entry name" value="FERREDOXIN-RELATED"/>
    <property type="match status" value="1"/>
</dbReference>
<keyword evidence="6" id="KW-0223">Dioxygenase</keyword>
<keyword evidence="3" id="KW-0408">Iron</keyword>
<dbReference type="InterPro" id="IPR017941">
    <property type="entry name" value="Rieske_2Fe-2S"/>
</dbReference>
<protein>
    <submittedName>
        <fullName evidence="6">Ferredoxin subunit of nitrite reductase or a ring-hydroxylating dioxygenase</fullName>
    </submittedName>
</protein>
<dbReference type="PANTHER" id="PTHR21496:SF23">
    <property type="entry name" value="3-PHENYLPROPIONATE_CINNAMIC ACID DIOXYGENASE FERREDOXIN SUBUNIT"/>
    <property type="match status" value="1"/>
</dbReference>
<dbReference type="SUPFAM" id="SSF50022">
    <property type="entry name" value="ISP domain"/>
    <property type="match status" value="1"/>
</dbReference>
<evidence type="ECO:0000256" key="1">
    <source>
        <dbReference type="ARBA" id="ARBA00022714"/>
    </source>
</evidence>
<dbReference type="Gene3D" id="2.102.10.10">
    <property type="entry name" value="Rieske [2Fe-2S] iron-sulphur domain"/>
    <property type="match status" value="1"/>
</dbReference>
<dbReference type="Pfam" id="PF00355">
    <property type="entry name" value="Rieske"/>
    <property type="match status" value="1"/>
</dbReference>
<evidence type="ECO:0000256" key="3">
    <source>
        <dbReference type="ARBA" id="ARBA00023004"/>
    </source>
</evidence>
<evidence type="ECO:0000259" key="5">
    <source>
        <dbReference type="PROSITE" id="PS51296"/>
    </source>
</evidence>
<accession>A0ABY1NQP5</accession>
<evidence type="ECO:0000313" key="6">
    <source>
        <dbReference type="EMBL" id="SMP15561.1"/>
    </source>
</evidence>
<dbReference type="RefSeq" id="WP_283412267.1">
    <property type="nucleotide sequence ID" value="NZ_FXUA01000002.1"/>
</dbReference>
<keyword evidence="7" id="KW-1185">Reference proteome</keyword>
<sequence>MKVFLIGASKSQAEQMIAEDTIHQIDLDGQIIALVRQKDEFFAFQSTCPHRGASLLRGDLDAGIIRCSLHGYSFDLKSGEVQLGLCSALETYSVELTEEGLKISVPNE</sequence>
<comment type="caution">
    <text evidence="6">The sequence shown here is derived from an EMBL/GenBank/DDBJ whole genome shotgun (WGS) entry which is preliminary data.</text>
</comment>